<dbReference type="Proteomes" id="UP000257109">
    <property type="component" value="Unassembled WGS sequence"/>
</dbReference>
<name>A0A371GC64_MUCPR</name>
<dbReference type="GO" id="GO:0003676">
    <property type="term" value="F:nucleic acid binding"/>
    <property type="evidence" value="ECO:0007669"/>
    <property type="project" value="InterPro"/>
</dbReference>
<dbReference type="InterPro" id="IPR036397">
    <property type="entry name" value="RNaseH_sf"/>
</dbReference>
<keyword evidence="2" id="KW-1185">Reference proteome</keyword>
<dbReference type="OrthoDB" id="2016337at2759"/>
<evidence type="ECO:0008006" key="3">
    <source>
        <dbReference type="Google" id="ProtNLM"/>
    </source>
</evidence>
<proteinExistence type="predicted"/>
<feature type="non-terminal residue" evidence="1">
    <location>
        <position position="1"/>
    </location>
</feature>
<protein>
    <recommendedName>
        <fullName evidence="3">Integrase catalytic domain-containing protein</fullName>
    </recommendedName>
</protein>
<evidence type="ECO:0000313" key="2">
    <source>
        <dbReference type="Proteomes" id="UP000257109"/>
    </source>
</evidence>
<reference evidence="1" key="1">
    <citation type="submission" date="2018-05" db="EMBL/GenBank/DDBJ databases">
        <title>Draft genome of Mucuna pruriens seed.</title>
        <authorList>
            <person name="Nnadi N.E."/>
            <person name="Vos R."/>
            <person name="Hasami M.H."/>
            <person name="Devisetty U.K."/>
            <person name="Aguiy J.C."/>
        </authorList>
    </citation>
    <scope>NUCLEOTIDE SEQUENCE [LARGE SCALE GENOMIC DNA]</scope>
    <source>
        <strain evidence="1">JCA_2017</strain>
    </source>
</reference>
<gene>
    <name evidence="1" type="ORF">CR513_30291</name>
</gene>
<dbReference type="InterPro" id="IPR012337">
    <property type="entry name" value="RNaseH-like_sf"/>
</dbReference>
<dbReference type="SUPFAM" id="SSF53098">
    <property type="entry name" value="Ribonuclease H-like"/>
    <property type="match status" value="1"/>
</dbReference>
<evidence type="ECO:0000313" key="1">
    <source>
        <dbReference type="EMBL" id="RDX88150.1"/>
    </source>
</evidence>
<organism evidence="1 2">
    <name type="scientific">Mucuna pruriens</name>
    <name type="common">Velvet bean</name>
    <name type="synonym">Dolichos pruriens</name>
    <dbReference type="NCBI Taxonomy" id="157652"/>
    <lineage>
        <taxon>Eukaryota</taxon>
        <taxon>Viridiplantae</taxon>
        <taxon>Streptophyta</taxon>
        <taxon>Embryophyta</taxon>
        <taxon>Tracheophyta</taxon>
        <taxon>Spermatophyta</taxon>
        <taxon>Magnoliopsida</taxon>
        <taxon>eudicotyledons</taxon>
        <taxon>Gunneridae</taxon>
        <taxon>Pentapetalae</taxon>
        <taxon>rosids</taxon>
        <taxon>fabids</taxon>
        <taxon>Fabales</taxon>
        <taxon>Fabaceae</taxon>
        <taxon>Papilionoideae</taxon>
        <taxon>50 kb inversion clade</taxon>
        <taxon>NPAAA clade</taxon>
        <taxon>indigoferoid/millettioid clade</taxon>
        <taxon>Phaseoleae</taxon>
        <taxon>Mucuna</taxon>
    </lineage>
</organism>
<comment type="caution">
    <text evidence="1">The sequence shown here is derived from an EMBL/GenBank/DDBJ whole genome shotgun (WGS) entry which is preliminary data.</text>
</comment>
<accession>A0A371GC64</accession>
<dbReference type="EMBL" id="QJKJ01006037">
    <property type="protein sequence ID" value="RDX88150.1"/>
    <property type="molecule type" value="Genomic_DNA"/>
</dbReference>
<dbReference type="AlphaFoldDB" id="A0A371GC64"/>
<sequence length="102" mass="11786">MKVIGPNEPKESNKHRFILVAIDYFTKWIEVASYASETQNVPNKLITNNATNLSNMMTKLCANFKIQHYNSSPYYLKMNKAVEEANKNIKNIVQKIVVTYKD</sequence>
<dbReference type="Gene3D" id="3.30.420.10">
    <property type="entry name" value="Ribonuclease H-like superfamily/Ribonuclease H"/>
    <property type="match status" value="1"/>
</dbReference>